<evidence type="ECO:0000313" key="3">
    <source>
        <dbReference type="EMBL" id="MBK7424925.1"/>
    </source>
</evidence>
<dbReference type="SUPFAM" id="SSF56436">
    <property type="entry name" value="C-type lectin-like"/>
    <property type="match status" value="1"/>
</dbReference>
<feature type="domain" description="Sulfatase-modifying factor enzyme-like" evidence="2">
    <location>
        <begin position="40"/>
        <end position="324"/>
    </location>
</feature>
<dbReference type="EMBL" id="JADJNC010000060">
    <property type="protein sequence ID" value="MBK7424925.1"/>
    <property type="molecule type" value="Genomic_DNA"/>
</dbReference>
<sequence length="326" mass="36731">MCHLRGFAIALFLSLFLGLSGCGHLTQPESTTRNDEIGMQLVMVPPGEFLMGGTETAEALVLAYPNSGKTPDYFADEYPRHRVRITKAFLLGKFEVTVAQFRQFTAETGFKTEAESDGTGGWGCNASTGRCEGRQLQYTWQNPGYPLLDEQPVVNVTYYDALAFCQWLSKKEGKNYRLPTEAEWEYANRAGTQTRYANSDDPAQLQSFARAIDLSRHAEFGHVWEIVIKPDDPTAYPLPVGRLAPNSFGLHDMHGNVWEWVADWYGETYYSESPVDDPQGPPDGILKVRRGGAWNSFPIWLRSSFRNWNTPSSRCVNLGFRVARDF</sequence>
<accession>A0A9D7IE91</accession>
<comment type="caution">
    <text evidence="3">The sequence shown here is derived from an EMBL/GenBank/DDBJ whole genome shotgun (WGS) entry which is preliminary data.</text>
</comment>
<dbReference type="InterPro" id="IPR051043">
    <property type="entry name" value="Sulfatase_Mod_Factor_Kinase"/>
</dbReference>
<gene>
    <name evidence="3" type="ORF">IPJ48_18630</name>
</gene>
<dbReference type="Gene3D" id="3.90.1580.10">
    <property type="entry name" value="paralog of FGE (formylglycine-generating enzyme)"/>
    <property type="match status" value="1"/>
</dbReference>
<dbReference type="PANTHER" id="PTHR23150">
    <property type="entry name" value="SULFATASE MODIFYING FACTOR 1, 2"/>
    <property type="match status" value="1"/>
</dbReference>
<dbReference type="InterPro" id="IPR042095">
    <property type="entry name" value="SUMF_sf"/>
</dbReference>
<dbReference type="Proteomes" id="UP000886602">
    <property type="component" value="Unassembled WGS sequence"/>
</dbReference>
<dbReference type="PANTHER" id="PTHR23150:SF19">
    <property type="entry name" value="FORMYLGLYCINE-GENERATING ENZYME"/>
    <property type="match status" value="1"/>
</dbReference>
<dbReference type="Pfam" id="PF03781">
    <property type="entry name" value="FGE-sulfatase"/>
    <property type="match status" value="1"/>
</dbReference>
<dbReference type="PROSITE" id="PS51257">
    <property type="entry name" value="PROKAR_LIPOPROTEIN"/>
    <property type="match status" value="1"/>
</dbReference>
<protein>
    <submittedName>
        <fullName evidence="3">Formylglycine-generating enzyme family protein</fullName>
    </submittedName>
</protein>
<name>A0A9D7IE91_9RHOO</name>
<proteinExistence type="predicted"/>
<reference evidence="3" key="1">
    <citation type="submission" date="2020-10" db="EMBL/GenBank/DDBJ databases">
        <title>Connecting structure to function with the recovery of over 1000 high-quality activated sludge metagenome-assembled genomes encoding full-length rRNA genes using long-read sequencing.</title>
        <authorList>
            <person name="Singleton C.M."/>
            <person name="Petriglieri F."/>
            <person name="Kristensen J.M."/>
            <person name="Kirkegaard R.H."/>
            <person name="Michaelsen T.Y."/>
            <person name="Andersen M.H."/>
            <person name="Karst S.M."/>
            <person name="Dueholm M.S."/>
            <person name="Nielsen P.H."/>
            <person name="Albertsen M."/>
        </authorList>
    </citation>
    <scope>NUCLEOTIDE SEQUENCE</scope>
    <source>
        <strain evidence="3">EsbW_18-Q3-R4-48_MAXAC.044</strain>
    </source>
</reference>
<dbReference type="InterPro" id="IPR016187">
    <property type="entry name" value="CTDL_fold"/>
</dbReference>
<evidence type="ECO:0000313" key="4">
    <source>
        <dbReference type="Proteomes" id="UP000886602"/>
    </source>
</evidence>
<dbReference type="GO" id="GO:0120147">
    <property type="term" value="F:formylglycine-generating oxidase activity"/>
    <property type="evidence" value="ECO:0007669"/>
    <property type="project" value="TreeGrafter"/>
</dbReference>
<evidence type="ECO:0000259" key="2">
    <source>
        <dbReference type="Pfam" id="PF03781"/>
    </source>
</evidence>
<dbReference type="AlphaFoldDB" id="A0A9D7IE91"/>
<dbReference type="InterPro" id="IPR005532">
    <property type="entry name" value="SUMF_dom"/>
</dbReference>
<keyword evidence="1" id="KW-0732">Signal</keyword>
<evidence type="ECO:0000256" key="1">
    <source>
        <dbReference type="SAM" id="SignalP"/>
    </source>
</evidence>
<feature type="signal peptide" evidence="1">
    <location>
        <begin position="1"/>
        <end position="25"/>
    </location>
</feature>
<organism evidence="3 4">
    <name type="scientific">Candidatus Propionivibrio dominans</name>
    <dbReference type="NCBI Taxonomy" id="2954373"/>
    <lineage>
        <taxon>Bacteria</taxon>
        <taxon>Pseudomonadati</taxon>
        <taxon>Pseudomonadota</taxon>
        <taxon>Betaproteobacteria</taxon>
        <taxon>Rhodocyclales</taxon>
        <taxon>Rhodocyclaceae</taxon>
        <taxon>Propionivibrio</taxon>
    </lineage>
</organism>
<feature type="chain" id="PRO_5039175842" evidence="1">
    <location>
        <begin position="26"/>
        <end position="326"/>
    </location>
</feature>